<dbReference type="SUPFAM" id="SSF53850">
    <property type="entry name" value="Periplasmic binding protein-like II"/>
    <property type="match status" value="1"/>
</dbReference>
<sequence length="257" mass="27438">MTRFKTALSLLGALTLLSSAQAAPRTWAQIKASGTLRLATEGAFPPFNGYQGKKLVGFEVDLGNAIGKALGVKVEWISQPFDTLLIGLNQGRYDAVLASHAITAERQKAVDFLAPHYCSTVNIVAKKGGPTTRAALRGKTVGSQIGTSQLPILRQIPGIKEVRTYPNDQAILTALMAGRVNAWSSNGPVVAYMLKQAKLQDKLVIGETISNERNAGAVAKGNKTVLTALGGGLKTVMQNGTYAKLSEQWFGRDIRCK</sequence>
<accession>A0AAU6Q6J7</accession>
<evidence type="ECO:0000256" key="4">
    <source>
        <dbReference type="RuleBase" id="RU003744"/>
    </source>
</evidence>
<protein>
    <submittedName>
        <fullName evidence="7">ABC transporter substrate-binding protein</fullName>
    </submittedName>
</protein>
<dbReference type="Pfam" id="PF00497">
    <property type="entry name" value="SBP_bac_3"/>
    <property type="match status" value="1"/>
</dbReference>
<dbReference type="InterPro" id="IPR018313">
    <property type="entry name" value="SBP_3_CS"/>
</dbReference>
<dbReference type="PANTHER" id="PTHR35936:SF19">
    <property type="entry name" value="AMINO-ACID-BINDING PROTEIN YXEM-RELATED"/>
    <property type="match status" value="1"/>
</dbReference>
<proteinExistence type="inferred from homology"/>
<dbReference type="RefSeq" id="WP_339097711.1">
    <property type="nucleotide sequence ID" value="NZ_CP149783.1"/>
</dbReference>
<dbReference type="InterPro" id="IPR001638">
    <property type="entry name" value="Solute-binding_3/MltF_N"/>
</dbReference>
<dbReference type="EMBL" id="CP149783">
    <property type="protein sequence ID" value="WYF46249.1"/>
    <property type="molecule type" value="Genomic_DNA"/>
</dbReference>
<dbReference type="GO" id="GO:0030313">
    <property type="term" value="C:cell envelope"/>
    <property type="evidence" value="ECO:0007669"/>
    <property type="project" value="UniProtKB-SubCell"/>
</dbReference>
<gene>
    <name evidence="7" type="ORF">WDJ50_14320</name>
</gene>
<feature type="chain" id="PRO_5043851112" evidence="5">
    <location>
        <begin position="23"/>
        <end position="257"/>
    </location>
</feature>
<evidence type="ECO:0000313" key="7">
    <source>
        <dbReference type="EMBL" id="WYF46249.1"/>
    </source>
</evidence>
<comment type="subcellular location">
    <subcellularLocation>
        <location evidence="1">Cell envelope</location>
    </subcellularLocation>
</comment>
<reference evidence="7" key="1">
    <citation type="submission" date="2024-03" db="EMBL/GenBank/DDBJ databases">
        <title>Deinococcus weizhi sp. nov., isolated from human skin.</title>
        <authorList>
            <person name="Wei Z."/>
            <person name="Tian F."/>
            <person name="Yang C."/>
            <person name="Xin L.T."/>
            <person name="Wen Z.J."/>
            <person name="Lan K.C."/>
            <person name="Yu L."/>
            <person name="Zhe W."/>
            <person name="Dan F.D."/>
            <person name="Jun W."/>
            <person name="Rui Z."/>
            <person name="Yong X.J."/>
            <person name="Ting Y."/>
            <person name="Wei X."/>
            <person name="Xu Z.G."/>
            <person name="Xin Z."/>
            <person name="Dong F.G."/>
            <person name="Ni X.M."/>
            <person name="Zheng M.G."/>
            <person name="Chun Y."/>
            <person name="Qian W.X."/>
        </authorList>
    </citation>
    <scope>NUCLEOTIDE SEQUENCE</scope>
    <source>
        <strain evidence="7">VB142</strain>
    </source>
</reference>
<comment type="similarity">
    <text evidence="2 4">Belongs to the bacterial solute-binding protein 3 family.</text>
</comment>
<evidence type="ECO:0000259" key="6">
    <source>
        <dbReference type="SMART" id="SM00062"/>
    </source>
</evidence>
<feature type="signal peptide" evidence="5">
    <location>
        <begin position="1"/>
        <end position="22"/>
    </location>
</feature>
<name>A0AAU6Q6J7_9DEIO</name>
<dbReference type="Gene3D" id="3.40.190.10">
    <property type="entry name" value="Periplasmic binding protein-like II"/>
    <property type="match status" value="2"/>
</dbReference>
<evidence type="ECO:0000256" key="3">
    <source>
        <dbReference type="ARBA" id="ARBA00022729"/>
    </source>
</evidence>
<feature type="domain" description="Solute-binding protein family 3/N-terminal" evidence="6">
    <location>
        <begin position="35"/>
        <end position="253"/>
    </location>
</feature>
<organism evidence="7">
    <name type="scientific">Deinococcus sp. VB142</name>
    <dbReference type="NCBI Taxonomy" id="3112952"/>
    <lineage>
        <taxon>Bacteria</taxon>
        <taxon>Thermotogati</taxon>
        <taxon>Deinococcota</taxon>
        <taxon>Deinococci</taxon>
        <taxon>Deinococcales</taxon>
        <taxon>Deinococcaceae</taxon>
        <taxon>Deinococcus</taxon>
    </lineage>
</organism>
<dbReference type="PROSITE" id="PS01039">
    <property type="entry name" value="SBP_BACTERIAL_3"/>
    <property type="match status" value="1"/>
</dbReference>
<evidence type="ECO:0000256" key="1">
    <source>
        <dbReference type="ARBA" id="ARBA00004196"/>
    </source>
</evidence>
<dbReference type="PANTHER" id="PTHR35936">
    <property type="entry name" value="MEMBRANE-BOUND LYTIC MUREIN TRANSGLYCOSYLASE F"/>
    <property type="match status" value="1"/>
</dbReference>
<dbReference type="CDD" id="cd13530">
    <property type="entry name" value="PBP2_peptides_like"/>
    <property type="match status" value="1"/>
</dbReference>
<dbReference type="AlphaFoldDB" id="A0AAU6Q6J7"/>
<keyword evidence="3 5" id="KW-0732">Signal</keyword>
<dbReference type="SMART" id="SM00062">
    <property type="entry name" value="PBPb"/>
    <property type="match status" value="1"/>
</dbReference>
<evidence type="ECO:0000256" key="2">
    <source>
        <dbReference type="ARBA" id="ARBA00010333"/>
    </source>
</evidence>
<evidence type="ECO:0000256" key="5">
    <source>
        <dbReference type="SAM" id="SignalP"/>
    </source>
</evidence>